<dbReference type="AlphaFoldDB" id="A0A6A4B5B3"/>
<feature type="region of interest" description="Disordered" evidence="1">
    <location>
        <begin position="1"/>
        <end position="33"/>
    </location>
</feature>
<reference evidence="2 3" key="1">
    <citation type="submission" date="2018-08" db="EMBL/GenBank/DDBJ databases">
        <title>Genomic investigation of the strawberry pathogen Phytophthora fragariae indicates pathogenicity is determined by transcriptional variation in three key races.</title>
        <authorList>
            <person name="Adams T.M."/>
            <person name="Armitage A.D."/>
            <person name="Sobczyk M.K."/>
            <person name="Bates H.J."/>
            <person name="Dunwell J.M."/>
            <person name="Nellist C.F."/>
            <person name="Harrison R.J."/>
        </authorList>
    </citation>
    <scope>NUCLEOTIDE SEQUENCE [LARGE SCALE GENOMIC DNA]</scope>
    <source>
        <strain evidence="2 3">SCRP333</strain>
    </source>
</reference>
<evidence type="ECO:0000313" key="2">
    <source>
        <dbReference type="EMBL" id="KAE9266710.1"/>
    </source>
</evidence>
<protein>
    <submittedName>
        <fullName evidence="2">Uncharacterized protein</fullName>
    </submittedName>
</protein>
<proteinExistence type="predicted"/>
<feature type="region of interest" description="Disordered" evidence="1">
    <location>
        <begin position="77"/>
        <end position="167"/>
    </location>
</feature>
<evidence type="ECO:0000256" key="1">
    <source>
        <dbReference type="SAM" id="MobiDB-lite"/>
    </source>
</evidence>
<accession>A0A6A4B5B3</accession>
<name>A0A6A4B5B3_9STRA</name>
<dbReference type="Proteomes" id="UP000434957">
    <property type="component" value="Unassembled WGS sequence"/>
</dbReference>
<feature type="compositionally biased region" description="Polar residues" evidence="1">
    <location>
        <begin position="116"/>
        <end position="125"/>
    </location>
</feature>
<feature type="compositionally biased region" description="Basic and acidic residues" evidence="1">
    <location>
        <begin position="100"/>
        <end position="109"/>
    </location>
</feature>
<gene>
    <name evidence="2" type="ORF">PR003_g32027</name>
</gene>
<organism evidence="2 3">
    <name type="scientific">Phytophthora rubi</name>
    <dbReference type="NCBI Taxonomy" id="129364"/>
    <lineage>
        <taxon>Eukaryota</taxon>
        <taxon>Sar</taxon>
        <taxon>Stramenopiles</taxon>
        <taxon>Oomycota</taxon>
        <taxon>Peronosporomycetes</taxon>
        <taxon>Peronosporales</taxon>
        <taxon>Peronosporaceae</taxon>
        <taxon>Phytophthora</taxon>
    </lineage>
</organism>
<keyword evidence="3" id="KW-1185">Reference proteome</keyword>
<comment type="caution">
    <text evidence="2">The sequence shown here is derived from an EMBL/GenBank/DDBJ whole genome shotgun (WGS) entry which is preliminary data.</text>
</comment>
<dbReference type="EMBL" id="QXFT01007278">
    <property type="protein sequence ID" value="KAE9266710.1"/>
    <property type="molecule type" value="Genomic_DNA"/>
</dbReference>
<sequence length="451" mass="49705">MERRQQSGDGGTWQASAIPSTAEYDATVGKGNDKRVGIDTHAVLEALGVRNGGAPTQEELDAKVLGQLQAMMRMYGGDEAGDSSRSTDGSPEALQAARQSEQERRDERVANILMTKAQQQTANEVQTQEAERWRQRRQKRQERDKARRERRVERGRQAQDAVEGGVVQETASAGVADAAPRGNANHGEGAVVVFKSDPTEEDKKLREALDWSTQAARSLGQAGTSACEKVTGEDTVNEDAVREKVAQQLELVATGLAISDKGAAASVDKLELRRSRTRRRYEKRLRKALTKERRELGTLLTAYPYPKQAYYVFEEVHRRIGTAAPRVLSRSEAEAIGFMLPSATEVLQGRGGRRRSGRQYAYHSGSVYAHPYMEQAGAKQRQARVGRVRAVQAPVVDSLPTAVVEVRDVRRRIKLDTGAQFSVAGEEWHALGERQDVLPPVDYVEGFTGAV</sequence>
<evidence type="ECO:0000313" key="3">
    <source>
        <dbReference type="Proteomes" id="UP000434957"/>
    </source>
</evidence>
<feature type="non-terminal residue" evidence="2">
    <location>
        <position position="451"/>
    </location>
</feature>
<feature type="compositionally biased region" description="Basic and acidic residues" evidence="1">
    <location>
        <begin position="141"/>
        <end position="157"/>
    </location>
</feature>